<organism evidence="2 3">
    <name type="scientific">Lachnospira eligens (strain ATCC 27750 / DSM 3376 / VPI C15-48 / C15-B4)</name>
    <name type="common">Eubacterium eligens</name>
    <dbReference type="NCBI Taxonomy" id="515620"/>
    <lineage>
        <taxon>Bacteria</taxon>
        <taxon>Bacillati</taxon>
        <taxon>Bacillota</taxon>
        <taxon>Clostridia</taxon>
        <taxon>Lachnospirales</taxon>
        <taxon>Lachnospiraceae</taxon>
        <taxon>Lachnospira</taxon>
    </lineage>
</organism>
<dbReference type="InterPro" id="IPR000477">
    <property type="entry name" value="RT_dom"/>
</dbReference>
<sequence>MIRWVPKHMKDTGDLFSKICDMDNLRKAHKNAKRGKGWYAEVKRIEKDLDHYLRRLQENLIEHRYHTSDYETFVRKEGSKEREIYKLPYYPDRICQWAILQVIEPYLLNSMTKDTYSAIPNRGIQPIINQLRGYKKKIKKDGKVVSEKWIPSILVSDPEATKYCLKLDVRKYYPSIVHDVLKAKYRELFKDEELIWLMDEIIDSISTCPATEENIEILQRLGVAVNIIIDDNGREFVDGVGIPIGNYVSQYDGNFNLSVVDHWLKEVKGVKYYFRYMDDMVIFGSSKEELHKLKRELDEFMAVNLKQVLKHNWQVFPTKVRGVDFVGYRFFGEYTLLRKSTCKTFKRRMLSISSKRENNVSPTYSEWCSFNSYVGWLQHCDSFRLYQKYVEPNVEYTHNYYLKEVKGNAEICKRKNYSGERKAS</sequence>
<dbReference type="Pfam" id="PF00078">
    <property type="entry name" value="RVT_1"/>
    <property type="match status" value="1"/>
</dbReference>
<evidence type="ECO:0000313" key="3">
    <source>
        <dbReference type="Proteomes" id="UP000001476"/>
    </source>
</evidence>
<dbReference type="Proteomes" id="UP000001476">
    <property type="component" value="Plasmid pEubeli1"/>
</dbReference>
<keyword evidence="2" id="KW-0614">Plasmid</keyword>
<accession>C4Z5S9</accession>
<keyword evidence="3" id="KW-1185">Reference proteome</keyword>
<dbReference type="PANTHER" id="PTHR34047">
    <property type="entry name" value="NUCLEAR INTRON MATURASE 1, MITOCHONDRIAL-RELATED"/>
    <property type="match status" value="1"/>
</dbReference>
<gene>
    <name evidence="2" type="ordered locus">EUBELI_10007</name>
</gene>
<dbReference type="InterPro" id="IPR051083">
    <property type="entry name" value="GrpII_Intron_Splice-Mob/Def"/>
</dbReference>
<evidence type="ECO:0000259" key="1">
    <source>
        <dbReference type="PROSITE" id="PS50878"/>
    </source>
</evidence>
<proteinExistence type="predicted"/>
<dbReference type="PROSITE" id="PS50878">
    <property type="entry name" value="RT_POL"/>
    <property type="match status" value="1"/>
</dbReference>
<dbReference type="PANTHER" id="PTHR34047:SF8">
    <property type="entry name" value="PROTEIN YKFC"/>
    <property type="match status" value="1"/>
</dbReference>
<dbReference type="SUPFAM" id="SSF56672">
    <property type="entry name" value="DNA/RNA polymerases"/>
    <property type="match status" value="1"/>
</dbReference>
<feature type="domain" description="Reverse transcriptase" evidence="1">
    <location>
        <begin position="1"/>
        <end position="330"/>
    </location>
</feature>
<dbReference type="InterPro" id="IPR043502">
    <property type="entry name" value="DNA/RNA_pol_sf"/>
</dbReference>
<dbReference type="CDD" id="cd01646">
    <property type="entry name" value="RT_Bac_retron_I"/>
    <property type="match status" value="1"/>
</dbReference>
<reference evidence="2 3" key="1">
    <citation type="journal article" date="2009" name="Proc. Natl. Acad. Sci. U.S.A.">
        <title>Characterizing a model human gut microbiota composed of members of its two dominant bacterial phyla.</title>
        <authorList>
            <person name="Mahowald M.A."/>
            <person name="Rey F.E."/>
            <person name="Seedorf H."/>
            <person name="Turnbaugh P.J."/>
            <person name="Fulton R.S."/>
            <person name="Wollam A."/>
            <person name="Shah N."/>
            <person name="Wang C."/>
            <person name="Magrini V."/>
            <person name="Wilson R.K."/>
            <person name="Cantarel B.L."/>
            <person name="Coutinho P.M."/>
            <person name="Henrissat B."/>
            <person name="Crock L.W."/>
            <person name="Russell A."/>
            <person name="Verberkmoes N.C."/>
            <person name="Hettich R.L."/>
            <person name="Gordon J.I."/>
        </authorList>
    </citation>
    <scope>NUCLEOTIDE SEQUENCE [LARGE SCALE GENOMIC DNA]</scope>
    <source>
        <strain evidence="3">ATCC 27750 / DSM 3376 / VPI C15-48 / C15-B4</strain>
        <plasmid evidence="2">unnamed</plasmid>
    </source>
</reference>
<name>C4Z5S9_LACE2</name>
<dbReference type="KEGG" id="eel:EUBELI_10007"/>
<dbReference type="HOGENOM" id="CLU_013584_0_0_9"/>
<evidence type="ECO:0000313" key="2">
    <source>
        <dbReference type="EMBL" id="ACR73057.1"/>
    </source>
</evidence>
<dbReference type="EMBL" id="CP001105">
    <property type="protein sequence ID" value="ACR73057.1"/>
    <property type="molecule type" value="Genomic_DNA"/>
</dbReference>
<dbReference type="AlphaFoldDB" id="C4Z5S9"/>
<protein>
    <recommendedName>
        <fullName evidence="1">Reverse transcriptase domain-containing protein</fullName>
    </recommendedName>
</protein>
<geneLocation type="plasmid" evidence="3">
    <name>pEubeli1</name>
</geneLocation>